<dbReference type="Pfam" id="PF07690">
    <property type="entry name" value="MFS_1"/>
    <property type="match status" value="1"/>
</dbReference>
<dbReference type="PROSITE" id="PS50850">
    <property type="entry name" value="MFS"/>
    <property type="match status" value="1"/>
</dbReference>
<feature type="transmembrane region" description="Helical" evidence="6">
    <location>
        <begin position="104"/>
        <end position="122"/>
    </location>
</feature>
<feature type="transmembrane region" description="Helical" evidence="6">
    <location>
        <begin position="158"/>
        <end position="180"/>
    </location>
</feature>
<accession>A0A9P9ACI9</accession>
<dbReference type="EMBL" id="JAGSXJ010000006">
    <property type="protein sequence ID" value="KAH6690625.1"/>
    <property type="molecule type" value="Genomic_DNA"/>
</dbReference>
<feature type="transmembrane region" description="Helical" evidence="6">
    <location>
        <begin position="192"/>
        <end position="214"/>
    </location>
</feature>
<keyword evidence="3 6" id="KW-1133">Transmembrane helix</keyword>
<feature type="transmembrane region" description="Helical" evidence="6">
    <location>
        <begin position="134"/>
        <end position="152"/>
    </location>
</feature>
<feature type="region of interest" description="Disordered" evidence="5">
    <location>
        <begin position="1"/>
        <end position="57"/>
    </location>
</feature>
<comment type="subcellular location">
    <subcellularLocation>
        <location evidence="1">Membrane</location>
        <topology evidence="1">Multi-pass membrane protein</topology>
    </subcellularLocation>
</comment>
<keyword evidence="4 6" id="KW-0472">Membrane</keyword>
<dbReference type="InterPro" id="IPR036259">
    <property type="entry name" value="MFS_trans_sf"/>
</dbReference>
<proteinExistence type="predicted"/>
<feature type="domain" description="Major facilitator superfamily (MFS) profile" evidence="7">
    <location>
        <begin position="69"/>
        <end position="565"/>
    </location>
</feature>
<feature type="transmembrane region" description="Helical" evidence="6">
    <location>
        <begin position="264"/>
        <end position="283"/>
    </location>
</feature>
<feature type="transmembrane region" description="Helical" evidence="6">
    <location>
        <begin position="66"/>
        <end position="84"/>
    </location>
</feature>
<protein>
    <submittedName>
        <fullName evidence="8">Major facilitator superfamily domain-containing protein</fullName>
    </submittedName>
</protein>
<evidence type="ECO:0000256" key="6">
    <source>
        <dbReference type="SAM" id="Phobius"/>
    </source>
</evidence>
<gene>
    <name evidence="8" type="ORF">F5X68DRAFT_71507</name>
</gene>
<feature type="transmembrane region" description="Helical" evidence="6">
    <location>
        <begin position="462"/>
        <end position="482"/>
    </location>
</feature>
<evidence type="ECO:0000256" key="4">
    <source>
        <dbReference type="ARBA" id="ARBA00023136"/>
    </source>
</evidence>
<dbReference type="InterPro" id="IPR020846">
    <property type="entry name" value="MFS_dom"/>
</dbReference>
<sequence>MAALNTAGPQRASVTEAHVDNDADETTALLGAADDQNPDNGATNGRKRSSSSASDRPRVSLGRFKTFAVILSTWALIFLQASNMSGVTTTQSAIADDLEEYEKAMWFSTAYLMSTSALSPLVGRLATIFSPRVLALPIGLFFAAGGITTAMARTFGVFILGRVLTGVAGAGIMTLAVILVLELTGKKTRGVFIGLVNCGFTIGLSTGAVVYGALLPVIGWRLLFGVQAPVALAASLGVFFSLPSGFGVSSESKDRNTREKLARIDYAGALMLTTSIVLFLFGLSGDVKWVPIILSLVALFVFATIEVFVASDPIIPLSVLRSRSILLSCVTQLGFMSARWTILFYSPVYVGVVWGYAPALAGSILIPTNIGFGSGGLIVGWLHVRRNGAFWLPSIIGLAIFGVTMLGLSLVATASTPKWLFILAVFLNGLATGASLNYTLAHLLHLSRPSEHFITTSLMGTFRGFGGSFGTAIGGGIFYRMLRQELTEGFSGLKHGLTPERRDLITRLIGSPAAVHRGGLSQAEQAIAVEGYASASRGTWQAAAALAVLVVILQAATGWAGPQDKIEDEEAEVRANLLENEGVVEA</sequence>
<dbReference type="Proteomes" id="UP000770015">
    <property type="component" value="Unassembled WGS sequence"/>
</dbReference>
<feature type="transmembrane region" description="Helical" evidence="6">
    <location>
        <begin position="220"/>
        <end position="243"/>
    </location>
</feature>
<dbReference type="GO" id="GO:0000329">
    <property type="term" value="C:fungal-type vacuole membrane"/>
    <property type="evidence" value="ECO:0007669"/>
    <property type="project" value="TreeGrafter"/>
</dbReference>
<feature type="transmembrane region" description="Helical" evidence="6">
    <location>
        <begin position="419"/>
        <end position="441"/>
    </location>
</feature>
<reference evidence="8" key="1">
    <citation type="journal article" date="2021" name="Nat. Commun.">
        <title>Genetic determinants of endophytism in the Arabidopsis root mycobiome.</title>
        <authorList>
            <person name="Mesny F."/>
            <person name="Miyauchi S."/>
            <person name="Thiergart T."/>
            <person name="Pickel B."/>
            <person name="Atanasova L."/>
            <person name="Karlsson M."/>
            <person name="Huettel B."/>
            <person name="Barry K.W."/>
            <person name="Haridas S."/>
            <person name="Chen C."/>
            <person name="Bauer D."/>
            <person name="Andreopoulos W."/>
            <person name="Pangilinan J."/>
            <person name="LaButti K."/>
            <person name="Riley R."/>
            <person name="Lipzen A."/>
            <person name="Clum A."/>
            <person name="Drula E."/>
            <person name="Henrissat B."/>
            <person name="Kohler A."/>
            <person name="Grigoriev I.V."/>
            <person name="Martin F.M."/>
            <person name="Hacquard S."/>
        </authorList>
    </citation>
    <scope>NUCLEOTIDE SEQUENCE</scope>
    <source>
        <strain evidence="8">MPI-SDFR-AT-0117</strain>
    </source>
</reference>
<evidence type="ECO:0000256" key="5">
    <source>
        <dbReference type="SAM" id="MobiDB-lite"/>
    </source>
</evidence>
<evidence type="ECO:0000256" key="3">
    <source>
        <dbReference type="ARBA" id="ARBA00022989"/>
    </source>
</evidence>
<keyword evidence="2 6" id="KW-0812">Transmembrane</keyword>
<dbReference type="SUPFAM" id="SSF103473">
    <property type="entry name" value="MFS general substrate transporter"/>
    <property type="match status" value="1"/>
</dbReference>
<feature type="transmembrane region" description="Helical" evidence="6">
    <location>
        <begin position="289"/>
        <end position="311"/>
    </location>
</feature>
<feature type="transmembrane region" description="Helical" evidence="6">
    <location>
        <begin position="389"/>
        <end position="413"/>
    </location>
</feature>
<evidence type="ECO:0000259" key="7">
    <source>
        <dbReference type="PROSITE" id="PS50850"/>
    </source>
</evidence>
<evidence type="ECO:0000313" key="8">
    <source>
        <dbReference type="EMBL" id="KAH6690625.1"/>
    </source>
</evidence>
<dbReference type="GO" id="GO:0015174">
    <property type="term" value="F:basic amino acid transmembrane transporter activity"/>
    <property type="evidence" value="ECO:0007669"/>
    <property type="project" value="TreeGrafter"/>
</dbReference>
<dbReference type="PANTHER" id="PTHR23501:SF6">
    <property type="entry name" value="MULTIDRUG TRANSPORTER, PUTATIVE (AFU_ORTHOLOGUE AFUA_3G14560)-RELATED"/>
    <property type="match status" value="1"/>
</dbReference>
<evidence type="ECO:0000313" key="9">
    <source>
        <dbReference type="Proteomes" id="UP000770015"/>
    </source>
</evidence>
<dbReference type="InterPro" id="IPR011701">
    <property type="entry name" value="MFS"/>
</dbReference>
<keyword evidence="9" id="KW-1185">Reference proteome</keyword>
<evidence type="ECO:0000256" key="1">
    <source>
        <dbReference type="ARBA" id="ARBA00004141"/>
    </source>
</evidence>
<organism evidence="8 9">
    <name type="scientific">Plectosphaerella plurivora</name>
    <dbReference type="NCBI Taxonomy" id="936078"/>
    <lineage>
        <taxon>Eukaryota</taxon>
        <taxon>Fungi</taxon>
        <taxon>Dikarya</taxon>
        <taxon>Ascomycota</taxon>
        <taxon>Pezizomycotina</taxon>
        <taxon>Sordariomycetes</taxon>
        <taxon>Hypocreomycetidae</taxon>
        <taxon>Glomerellales</taxon>
        <taxon>Plectosphaerellaceae</taxon>
        <taxon>Plectosphaerella</taxon>
    </lineage>
</organism>
<dbReference type="AlphaFoldDB" id="A0A9P9ACI9"/>
<comment type="caution">
    <text evidence="8">The sequence shown here is derived from an EMBL/GenBank/DDBJ whole genome shotgun (WGS) entry which is preliminary data.</text>
</comment>
<dbReference type="PANTHER" id="PTHR23501">
    <property type="entry name" value="MAJOR FACILITATOR SUPERFAMILY"/>
    <property type="match status" value="1"/>
</dbReference>
<feature type="transmembrane region" description="Helical" evidence="6">
    <location>
        <begin position="357"/>
        <end position="382"/>
    </location>
</feature>
<dbReference type="Gene3D" id="1.20.1250.20">
    <property type="entry name" value="MFS general substrate transporter like domains"/>
    <property type="match status" value="2"/>
</dbReference>
<name>A0A9P9ACI9_9PEZI</name>
<dbReference type="OrthoDB" id="4160219at2759"/>
<evidence type="ECO:0000256" key="2">
    <source>
        <dbReference type="ARBA" id="ARBA00022692"/>
    </source>
</evidence>